<reference evidence="2" key="2">
    <citation type="submission" date="2025-08" db="UniProtKB">
        <authorList>
            <consortium name="RefSeq"/>
        </authorList>
    </citation>
    <scope>IDENTIFICATION</scope>
    <source>
        <tissue evidence="2">Leaf</tissue>
    </source>
</reference>
<keyword evidence="1" id="KW-1185">Reference proteome</keyword>
<organism evidence="1 2">
    <name type="scientific">Ananas comosus</name>
    <name type="common">Pineapple</name>
    <name type="synonym">Ananas ananas</name>
    <dbReference type="NCBI Taxonomy" id="4615"/>
    <lineage>
        <taxon>Eukaryota</taxon>
        <taxon>Viridiplantae</taxon>
        <taxon>Streptophyta</taxon>
        <taxon>Embryophyta</taxon>
        <taxon>Tracheophyta</taxon>
        <taxon>Spermatophyta</taxon>
        <taxon>Magnoliopsida</taxon>
        <taxon>Liliopsida</taxon>
        <taxon>Poales</taxon>
        <taxon>Bromeliaceae</taxon>
        <taxon>Bromelioideae</taxon>
        <taxon>Ananas</taxon>
    </lineage>
</organism>
<reference evidence="1" key="1">
    <citation type="journal article" date="2015" name="Nat. Genet.">
        <title>The pineapple genome and the evolution of CAM photosynthesis.</title>
        <authorList>
            <person name="Ming R."/>
            <person name="VanBuren R."/>
            <person name="Wai C.M."/>
            <person name="Tang H."/>
            <person name="Schatz M.C."/>
            <person name="Bowers J.E."/>
            <person name="Lyons E."/>
            <person name="Wang M.L."/>
            <person name="Chen J."/>
            <person name="Biggers E."/>
            <person name="Zhang J."/>
            <person name="Huang L."/>
            <person name="Zhang L."/>
            <person name="Miao W."/>
            <person name="Zhang J."/>
            <person name="Ye Z."/>
            <person name="Miao C."/>
            <person name="Lin Z."/>
            <person name="Wang H."/>
            <person name="Zhou H."/>
            <person name="Yim W.C."/>
            <person name="Priest H.D."/>
            <person name="Zheng C."/>
            <person name="Woodhouse M."/>
            <person name="Edger P.P."/>
            <person name="Guyot R."/>
            <person name="Guo H.B."/>
            <person name="Guo H."/>
            <person name="Zheng G."/>
            <person name="Singh R."/>
            <person name="Sharma A."/>
            <person name="Min X."/>
            <person name="Zheng Y."/>
            <person name="Lee H."/>
            <person name="Gurtowski J."/>
            <person name="Sedlazeck F.J."/>
            <person name="Harkess A."/>
            <person name="McKain M.R."/>
            <person name="Liao Z."/>
            <person name="Fang J."/>
            <person name="Liu J."/>
            <person name="Zhang X."/>
            <person name="Zhang Q."/>
            <person name="Hu W."/>
            <person name="Qin Y."/>
            <person name="Wang K."/>
            <person name="Chen L.Y."/>
            <person name="Shirley N."/>
            <person name="Lin Y.R."/>
            <person name="Liu L.Y."/>
            <person name="Hernandez A.G."/>
            <person name="Wright C.L."/>
            <person name="Bulone V."/>
            <person name="Tuskan G.A."/>
            <person name="Heath K."/>
            <person name="Zee F."/>
            <person name="Moore P.H."/>
            <person name="Sunkar R."/>
            <person name="Leebens-Mack J.H."/>
            <person name="Mockler T."/>
            <person name="Bennetzen J.L."/>
            <person name="Freeling M."/>
            <person name="Sankoff D."/>
            <person name="Paterson A.H."/>
            <person name="Zhu X."/>
            <person name="Yang X."/>
            <person name="Smith J.A."/>
            <person name="Cushman J.C."/>
            <person name="Paull R.E."/>
            <person name="Yu Q."/>
        </authorList>
    </citation>
    <scope>NUCLEOTIDE SEQUENCE [LARGE SCALE GENOMIC DNA]</scope>
    <source>
        <strain evidence="1">cv. F153</strain>
    </source>
</reference>
<evidence type="ECO:0000313" key="2">
    <source>
        <dbReference type="RefSeq" id="XP_020109301.1"/>
    </source>
</evidence>
<dbReference type="Proteomes" id="UP000515123">
    <property type="component" value="Linkage group 19"/>
</dbReference>
<dbReference type="GeneID" id="109724782"/>
<evidence type="ECO:0000313" key="1">
    <source>
        <dbReference type="Proteomes" id="UP000515123"/>
    </source>
</evidence>
<sequence length="123" mass="13698">MLSTYRRSSPRRPFDFSAFVAVPLRLLSPCCLSRPTSRLPSPVLSTFSRPVACPVRRPVWEVALCRRSCGPRLFLHRTFSAVRPGVASSYGWSPLIRVWASVVPKVLLGDVETGKCSPFLPLL</sequence>
<dbReference type="RefSeq" id="XP_020109301.1">
    <property type="nucleotide sequence ID" value="XM_020253712.1"/>
</dbReference>
<protein>
    <submittedName>
        <fullName evidence="2">Uncharacterized protein LOC109724782</fullName>
    </submittedName>
</protein>
<name>A0A6P5GKW1_ANACO</name>
<gene>
    <name evidence="2" type="primary">LOC109724782</name>
</gene>
<proteinExistence type="predicted"/>
<dbReference type="AlphaFoldDB" id="A0A6P5GKW1"/>
<accession>A0A6P5GKW1</accession>